<dbReference type="CDD" id="cd11375">
    <property type="entry name" value="Peptidase_M54"/>
    <property type="match status" value="1"/>
</dbReference>
<comment type="cofactor">
    <cofactor evidence="1">
        <name>Zn(2+)</name>
        <dbReference type="ChEBI" id="CHEBI:29105"/>
    </cofactor>
</comment>
<evidence type="ECO:0000256" key="5">
    <source>
        <dbReference type="ARBA" id="ARBA00022833"/>
    </source>
</evidence>
<protein>
    <recommendedName>
        <fullName evidence="9">Archaemetzincin-2</fullName>
    </recommendedName>
</protein>
<gene>
    <name evidence="7" type="ORF">PLOB_00029683</name>
</gene>
<keyword evidence="4" id="KW-0378">Hydrolase</keyword>
<evidence type="ECO:0000256" key="4">
    <source>
        <dbReference type="ARBA" id="ARBA00022801"/>
    </source>
</evidence>
<dbReference type="Proteomes" id="UP001159405">
    <property type="component" value="Unassembled WGS sequence"/>
</dbReference>
<evidence type="ECO:0000256" key="6">
    <source>
        <dbReference type="ARBA" id="ARBA00023049"/>
    </source>
</evidence>
<dbReference type="Gene3D" id="3.40.390.10">
    <property type="entry name" value="Collagenase (Catalytic Domain)"/>
    <property type="match status" value="1"/>
</dbReference>
<name>A0ABN8RZT5_9CNID</name>
<keyword evidence="2" id="KW-0645">Protease</keyword>
<proteinExistence type="predicted"/>
<dbReference type="EMBL" id="CALNXK010000375">
    <property type="protein sequence ID" value="CAH3184079.1"/>
    <property type="molecule type" value="Genomic_DNA"/>
</dbReference>
<evidence type="ECO:0000313" key="8">
    <source>
        <dbReference type="Proteomes" id="UP001159405"/>
    </source>
</evidence>
<keyword evidence="5" id="KW-0862">Zinc</keyword>
<evidence type="ECO:0000313" key="7">
    <source>
        <dbReference type="EMBL" id="CAH3184079.1"/>
    </source>
</evidence>
<sequence length="382" mass="44334">MAARNRKKRKIEDNETGVPFACGFHRPTPKQSRKAIGVFPIPTILEPGPENLHFREIPSPKCEDDWLAQYNEEGQSFKYFLKTNPWISGRRVKYAKQKFIPDGKNLKERYPDGKIYVQPLGDFDDGNNSDCSPCIHDLADYTERFYALPVVVLPEMKLKIPTKKGSVICWQDDPSEETNTRKSSRVLSKQRELNHRLSHGHIQLKVDSIHALLRKLIPDDALCLIGLTMADPYEDDSDLFVAGLAAGNQRVAVFSFARYNPCLEFSTEHWYSIWPSKQIDLKTKRQMVLQRSCKLLVHEIAHLLGMDHCIWYLCCMNGSGHLSEDFAQPIYLCPVDLHKLQHLCGFDIVDRYRQLLEFFKRHDMKEEAEWYQSRLEFIDNES</sequence>
<dbReference type="PANTHER" id="PTHR15910:SF1">
    <property type="entry name" value="ARCHAEMETZINCIN-2"/>
    <property type="match status" value="1"/>
</dbReference>
<dbReference type="InterPro" id="IPR024079">
    <property type="entry name" value="MetalloPept_cat_dom_sf"/>
</dbReference>
<reference evidence="7 8" key="1">
    <citation type="submission" date="2022-05" db="EMBL/GenBank/DDBJ databases">
        <authorList>
            <consortium name="Genoscope - CEA"/>
            <person name="William W."/>
        </authorList>
    </citation>
    <scope>NUCLEOTIDE SEQUENCE [LARGE SCALE GENOMIC DNA]</scope>
</reference>
<evidence type="ECO:0000256" key="2">
    <source>
        <dbReference type="ARBA" id="ARBA00022670"/>
    </source>
</evidence>
<evidence type="ECO:0008006" key="9">
    <source>
        <dbReference type="Google" id="ProtNLM"/>
    </source>
</evidence>
<dbReference type="PANTHER" id="PTHR15910">
    <property type="entry name" value="ARCHAEMETZINCIN"/>
    <property type="match status" value="1"/>
</dbReference>
<evidence type="ECO:0000256" key="3">
    <source>
        <dbReference type="ARBA" id="ARBA00022723"/>
    </source>
</evidence>
<comment type="caution">
    <text evidence="7">The sequence shown here is derived from an EMBL/GenBank/DDBJ whole genome shotgun (WGS) entry which is preliminary data.</text>
</comment>
<keyword evidence="8" id="KW-1185">Reference proteome</keyword>
<dbReference type="InterPro" id="IPR012962">
    <property type="entry name" value="Pept_M54_archaemetzincn"/>
</dbReference>
<organism evidence="7 8">
    <name type="scientific">Porites lobata</name>
    <dbReference type="NCBI Taxonomy" id="104759"/>
    <lineage>
        <taxon>Eukaryota</taxon>
        <taxon>Metazoa</taxon>
        <taxon>Cnidaria</taxon>
        <taxon>Anthozoa</taxon>
        <taxon>Hexacorallia</taxon>
        <taxon>Scleractinia</taxon>
        <taxon>Fungiina</taxon>
        <taxon>Poritidae</taxon>
        <taxon>Porites</taxon>
    </lineage>
</organism>
<dbReference type="SUPFAM" id="SSF55486">
    <property type="entry name" value="Metalloproteases ('zincins'), catalytic domain"/>
    <property type="match status" value="1"/>
</dbReference>
<keyword evidence="6" id="KW-0482">Metalloprotease</keyword>
<accession>A0ABN8RZT5</accession>
<keyword evidence="3" id="KW-0479">Metal-binding</keyword>
<evidence type="ECO:0000256" key="1">
    <source>
        <dbReference type="ARBA" id="ARBA00001947"/>
    </source>
</evidence>